<dbReference type="GO" id="GO:0006508">
    <property type="term" value="P:proteolysis"/>
    <property type="evidence" value="ECO:0007669"/>
    <property type="project" value="UniProtKB-KW"/>
</dbReference>
<gene>
    <name evidence="5" type="ORF">DMA12_35770</name>
</gene>
<dbReference type="Gene3D" id="3.40.50.880">
    <property type="match status" value="1"/>
</dbReference>
<dbReference type="Pfam" id="PF03575">
    <property type="entry name" value="Peptidase_S51"/>
    <property type="match status" value="1"/>
</dbReference>
<dbReference type="Proteomes" id="UP000286716">
    <property type="component" value="Unassembled WGS sequence"/>
</dbReference>
<keyword evidence="4" id="KW-0720">Serine protease</keyword>
<evidence type="ECO:0000256" key="4">
    <source>
        <dbReference type="ARBA" id="ARBA00022825"/>
    </source>
</evidence>
<dbReference type="PANTHER" id="PTHR20842:SF0">
    <property type="entry name" value="ALPHA-ASPARTYL DIPEPTIDASE"/>
    <property type="match status" value="1"/>
</dbReference>
<evidence type="ECO:0000256" key="2">
    <source>
        <dbReference type="ARBA" id="ARBA00022670"/>
    </source>
</evidence>
<accession>A0A428W3T3</accession>
<dbReference type="PANTHER" id="PTHR20842">
    <property type="entry name" value="PROTEASE S51 ALPHA-ASPARTYL DIPEPTIDASE"/>
    <property type="match status" value="1"/>
</dbReference>
<sequence>MRMLLTSNGLANDTLRQAFAELLGKPCAEARVAAIVTASLGQPGDHGWFVEALADLHGMDWGELDVLDLNGLPRDVLEGRLGRADVWWVTGGNQFHLAQSIARAGLSQAFPRLLREKVYVGTSAGSMIFSRRFDERAADLLGDLADLHLLGEERIKPACPLFDWYVKPHLDSPSFPNRDEAWADRLAASVDFPLYLLDDDSAIRVRGDKVDVVSAGRWRLIGR</sequence>
<keyword evidence="2" id="KW-0645">Protease</keyword>
<dbReference type="RefSeq" id="WP_020641843.1">
    <property type="nucleotide sequence ID" value="NZ_QHHU01000066.1"/>
</dbReference>
<dbReference type="InterPro" id="IPR005320">
    <property type="entry name" value="Peptidase_S51"/>
</dbReference>
<keyword evidence="3" id="KW-0378">Hydrolase</keyword>
<evidence type="ECO:0000313" key="5">
    <source>
        <dbReference type="EMBL" id="RSM37697.1"/>
    </source>
</evidence>
<dbReference type="OrthoDB" id="3373764at2"/>
<name>A0A428W3T3_AMYBA</name>
<dbReference type="InterPro" id="IPR029062">
    <property type="entry name" value="Class_I_gatase-like"/>
</dbReference>
<proteinExistence type="inferred from homology"/>
<dbReference type="SUPFAM" id="SSF52317">
    <property type="entry name" value="Class I glutamine amidotransferase-like"/>
    <property type="match status" value="1"/>
</dbReference>
<evidence type="ECO:0000256" key="1">
    <source>
        <dbReference type="ARBA" id="ARBA00006534"/>
    </source>
</evidence>
<reference evidence="5 6" key="1">
    <citation type="submission" date="2018-05" db="EMBL/GenBank/DDBJ databases">
        <title>Evolution of GPA BGCs.</title>
        <authorList>
            <person name="Waglechner N."/>
            <person name="Wright G.D."/>
        </authorList>
    </citation>
    <scope>NUCLEOTIDE SEQUENCE [LARGE SCALE GENOMIC DNA]</scope>
    <source>
        <strain evidence="5 6">DSM 5908</strain>
    </source>
</reference>
<dbReference type="GO" id="GO:0008236">
    <property type="term" value="F:serine-type peptidase activity"/>
    <property type="evidence" value="ECO:0007669"/>
    <property type="project" value="UniProtKB-KW"/>
</dbReference>
<comment type="caution">
    <text evidence="5">The sequence shown here is derived from an EMBL/GenBank/DDBJ whole genome shotgun (WGS) entry which is preliminary data.</text>
</comment>
<organism evidence="5 6">
    <name type="scientific">Amycolatopsis balhimycina DSM 5908</name>
    <dbReference type="NCBI Taxonomy" id="1081091"/>
    <lineage>
        <taxon>Bacteria</taxon>
        <taxon>Bacillati</taxon>
        <taxon>Actinomycetota</taxon>
        <taxon>Actinomycetes</taxon>
        <taxon>Pseudonocardiales</taxon>
        <taxon>Pseudonocardiaceae</taxon>
        <taxon>Amycolatopsis</taxon>
    </lineage>
</organism>
<dbReference type="AlphaFoldDB" id="A0A428W3T3"/>
<evidence type="ECO:0000313" key="6">
    <source>
        <dbReference type="Proteomes" id="UP000286716"/>
    </source>
</evidence>
<protein>
    <submittedName>
        <fullName evidence="5">Peptidase E</fullName>
    </submittedName>
</protein>
<dbReference type="EMBL" id="QHHU01000066">
    <property type="protein sequence ID" value="RSM37697.1"/>
    <property type="molecule type" value="Genomic_DNA"/>
</dbReference>
<evidence type="ECO:0000256" key="3">
    <source>
        <dbReference type="ARBA" id="ARBA00022801"/>
    </source>
</evidence>
<keyword evidence="6" id="KW-1185">Reference proteome</keyword>
<comment type="similarity">
    <text evidence="1">Belongs to the peptidase S51 family.</text>
</comment>